<dbReference type="STRING" id="1313304.CALK_1478"/>
<evidence type="ECO:0000313" key="5">
    <source>
        <dbReference type="Proteomes" id="UP000017148"/>
    </source>
</evidence>
<gene>
    <name evidence="4" type="ORF">CALK_1478</name>
</gene>
<dbReference type="AlphaFoldDB" id="U7D520"/>
<dbReference type="eggNOG" id="COG2199">
    <property type="taxonomic scope" value="Bacteria"/>
</dbReference>
<evidence type="ECO:0000259" key="3">
    <source>
        <dbReference type="PROSITE" id="PS50887"/>
    </source>
</evidence>
<dbReference type="GO" id="GO:0052621">
    <property type="term" value="F:diguanylate cyclase activity"/>
    <property type="evidence" value="ECO:0007669"/>
    <property type="project" value="UniProtKB-EC"/>
</dbReference>
<accession>U7D520</accession>
<dbReference type="Proteomes" id="UP000017148">
    <property type="component" value="Unassembled WGS sequence"/>
</dbReference>
<evidence type="ECO:0000313" key="4">
    <source>
        <dbReference type="EMBL" id="ERP31614.1"/>
    </source>
</evidence>
<dbReference type="InterPro" id="IPR043128">
    <property type="entry name" value="Rev_trsase/Diguanyl_cyclase"/>
</dbReference>
<dbReference type="SUPFAM" id="SSF55073">
    <property type="entry name" value="Nucleotide cyclase"/>
    <property type="match status" value="1"/>
</dbReference>
<dbReference type="CDD" id="cd01949">
    <property type="entry name" value="GGDEF"/>
    <property type="match status" value="1"/>
</dbReference>
<dbReference type="PROSITE" id="PS50887">
    <property type="entry name" value="GGDEF"/>
    <property type="match status" value="1"/>
</dbReference>
<dbReference type="GO" id="GO:0005886">
    <property type="term" value="C:plasma membrane"/>
    <property type="evidence" value="ECO:0007669"/>
    <property type="project" value="TreeGrafter"/>
</dbReference>
<dbReference type="PANTHER" id="PTHR45138">
    <property type="entry name" value="REGULATORY COMPONENTS OF SENSORY TRANSDUCTION SYSTEM"/>
    <property type="match status" value="1"/>
</dbReference>
<dbReference type="GO" id="GO:0043709">
    <property type="term" value="P:cell adhesion involved in single-species biofilm formation"/>
    <property type="evidence" value="ECO:0007669"/>
    <property type="project" value="TreeGrafter"/>
</dbReference>
<dbReference type="SMART" id="SM00267">
    <property type="entry name" value="GGDEF"/>
    <property type="match status" value="1"/>
</dbReference>
<dbReference type="NCBIfam" id="TIGR00254">
    <property type="entry name" value="GGDEF"/>
    <property type="match status" value="1"/>
</dbReference>
<evidence type="ECO:0000256" key="1">
    <source>
        <dbReference type="ARBA" id="ARBA00012528"/>
    </source>
</evidence>
<dbReference type="EMBL" id="ASJR01000011">
    <property type="protein sequence ID" value="ERP31614.1"/>
    <property type="molecule type" value="Genomic_DNA"/>
</dbReference>
<evidence type="ECO:0000256" key="2">
    <source>
        <dbReference type="ARBA" id="ARBA00034247"/>
    </source>
</evidence>
<dbReference type="Gene3D" id="3.30.70.270">
    <property type="match status" value="1"/>
</dbReference>
<protein>
    <recommendedName>
        <fullName evidence="1">diguanylate cyclase</fullName>
        <ecNumber evidence="1">2.7.7.65</ecNumber>
    </recommendedName>
</protein>
<organism evidence="4 5">
    <name type="scientific">Chitinivibrio alkaliphilus ACht1</name>
    <dbReference type="NCBI Taxonomy" id="1313304"/>
    <lineage>
        <taxon>Bacteria</taxon>
        <taxon>Pseudomonadati</taxon>
        <taxon>Fibrobacterota</taxon>
        <taxon>Chitinivibrionia</taxon>
        <taxon>Chitinivibrionales</taxon>
        <taxon>Chitinivibrionaceae</taxon>
        <taxon>Chitinivibrio</taxon>
    </lineage>
</organism>
<dbReference type="InterPro" id="IPR050469">
    <property type="entry name" value="Diguanylate_Cyclase"/>
</dbReference>
<dbReference type="EC" id="2.7.7.65" evidence="1"/>
<keyword evidence="5" id="KW-1185">Reference proteome</keyword>
<dbReference type="GO" id="GO:1902201">
    <property type="term" value="P:negative regulation of bacterial-type flagellum-dependent cell motility"/>
    <property type="evidence" value="ECO:0007669"/>
    <property type="project" value="TreeGrafter"/>
</dbReference>
<feature type="domain" description="GGDEF" evidence="3">
    <location>
        <begin position="199"/>
        <end position="324"/>
    </location>
</feature>
<dbReference type="Pfam" id="PF00990">
    <property type="entry name" value="GGDEF"/>
    <property type="match status" value="1"/>
</dbReference>
<dbReference type="InterPro" id="IPR000160">
    <property type="entry name" value="GGDEF_dom"/>
</dbReference>
<comment type="caution">
    <text evidence="4">The sequence shown here is derived from an EMBL/GenBank/DDBJ whole genome shotgun (WGS) entry which is preliminary data.</text>
</comment>
<reference evidence="4 5" key="1">
    <citation type="journal article" date="2013" name="Environ. Microbiol.">
        <title>Genome analysis of Chitinivibrio alkaliphilus gen. nov., sp. nov., a novel extremely haloalkaliphilic anaerobic chitinolytic bacterium from the candidate phylum Termite Group 3.</title>
        <authorList>
            <person name="Sorokin D.Y."/>
            <person name="Gumerov V.M."/>
            <person name="Rakitin A.L."/>
            <person name="Beletsky A.V."/>
            <person name="Damste J.S."/>
            <person name="Muyzer G."/>
            <person name="Mardanov A.V."/>
            <person name="Ravin N.V."/>
        </authorList>
    </citation>
    <scope>NUCLEOTIDE SEQUENCE [LARGE SCALE GENOMIC DNA]</scope>
    <source>
        <strain evidence="4 5">ACht1</strain>
    </source>
</reference>
<dbReference type="PANTHER" id="PTHR45138:SF9">
    <property type="entry name" value="DIGUANYLATE CYCLASE DGCM-RELATED"/>
    <property type="match status" value="1"/>
</dbReference>
<proteinExistence type="predicted"/>
<name>U7D520_9BACT</name>
<comment type="catalytic activity">
    <reaction evidence="2">
        <text>2 GTP = 3',3'-c-di-GMP + 2 diphosphate</text>
        <dbReference type="Rhea" id="RHEA:24898"/>
        <dbReference type="ChEBI" id="CHEBI:33019"/>
        <dbReference type="ChEBI" id="CHEBI:37565"/>
        <dbReference type="ChEBI" id="CHEBI:58805"/>
        <dbReference type="EC" id="2.7.7.65"/>
    </reaction>
</comment>
<sequence>MLILNDAQKSYDRYAQYARENKKEELREVYQNIISQHNVGELLDYSMQEIRRLGSKNATIVLFYNYASIPYLDWNMPEVSFVKRQISKGKEVALPQDGLVINSHDILPTYTHSFNKMIFLPLYFYGEYFGYIITDIITDTANTMYEDLRSHVSTALHNCYMKERFSALSMQDELTDVSNKNGFMLLSQQMISQAISTETPLGIYYFDIENLQSINEKYGQEMGDRAIVAAASLIARTFRTTDIIGRIDGGGFAVTIKVRDTKMVEELSKRLFENLERYNSHSGLPLSLSLRSGYTHFIATTETTIEEELSVVIEKAMIPQRSSS</sequence>
<dbReference type="InterPro" id="IPR029787">
    <property type="entry name" value="Nucleotide_cyclase"/>
</dbReference>